<dbReference type="PANTHER" id="PTHR46268:SF6">
    <property type="entry name" value="UNIVERSAL STRESS PROTEIN UP12"/>
    <property type="match status" value="1"/>
</dbReference>
<dbReference type="SUPFAM" id="SSF52402">
    <property type="entry name" value="Adenine nucleotide alpha hydrolases-like"/>
    <property type="match status" value="1"/>
</dbReference>
<dbReference type="AlphaFoldDB" id="A0A222E291"/>
<accession>A0A222E291</accession>
<evidence type="ECO:0000256" key="1">
    <source>
        <dbReference type="ARBA" id="ARBA00008791"/>
    </source>
</evidence>
<dbReference type="OrthoDB" id="9792500at2"/>
<keyword evidence="4" id="KW-1185">Reference proteome</keyword>
<dbReference type="PANTHER" id="PTHR46268">
    <property type="entry name" value="STRESS RESPONSE PROTEIN NHAX"/>
    <property type="match status" value="1"/>
</dbReference>
<dbReference type="InterPro" id="IPR006015">
    <property type="entry name" value="Universal_stress_UspA"/>
</dbReference>
<proteinExistence type="inferred from homology"/>
<dbReference type="Proteomes" id="UP000203589">
    <property type="component" value="Chromosome"/>
</dbReference>
<dbReference type="InterPro" id="IPR014729">
    <property type="entry name" value="Rossmann-like_a/b/a_fold"/>
</dbReference>
<name>A0A222E291_9RHOB</name>
<dbReference type="Pfam" id="PF00582">
    <property type="entry name" value="Usp"/>
    <property type="match status" value="1"/>
</dbReference>
<evidence type="ECO:0000313" key="4">
    <source>
        <dbReference type="Proteomes" id="UP000203589"/>
    </source>
</evidence>
<evidence type="ECO:0000313" key="3">
    <source>
        <dbReference type="EMBL" id="ASP20349.1"/>
    </source>
</evidence>
<evidence type="ECO:0000259" key="2">
    <source>
        <dbReference type="Pfam" id="PF00582"/>
    </source>
</evidence>
<dbReference type="RefSeq" id="WP_094034441.1">
    <property type="nucleotide sequence ID" value="NZ_CP022540.1"/>
</dbReference>
<feature type="domain" description="UspA" evidence="2">
    <location>
        <begin position="1"/>
        <end position="137"/>
    </location>
</feature>
<reference evidence="3 4" key="1">
    <citation type="submission" date="2017-07" db="EMBL/GenBank/DDBJ databases">
        <title>Genome Sequence of Antarctobacter heliothermus Strain SMS3 Isolated from a culture of the Diatom Skeletonema marinoi.</title>
        <authorList>
            <person name="Topel M."/>
            <person name="Pinder M.I.M."/>
            <person name="Johansson O.N."/>
            <person name="Kourtchenko O."/>
            <person name="Godhe A."/>
            <person name="Clarke A.K."/>
        </authorList>
    </citation>
    <scope>NUCLEOTIDE SEQUENCE [LARGE SCALE GENOMIC DNA]</scope>
    <source>
        <strain evidence="3 4">SMS3</strain>
    </source>
</reference>
<dbReference type="KEGG" id="aht:ANTHELSMS3_01655"/>
<dbReference type="Gene3D" id="3.40.50.620">
    <property type="entry name" value="HUPs"/>
    <property type="match status" value="1"/>
</dbReference>
<sequence>MYKNILVPLAFGEDSDARIKSATAVAQRLATEDARITFLHVMEQVPGYAVSYLPADYTAQARLAIESELNDIAAVVPGGVGLVVSGHSGRTILDWAADNPVDLIVIASHLPGMQDLLLGSTAAQVVRHAQCAVHVLR</sequence>
<comment type="similarity">
    <text evidence="1">Belongs to the universal stress protein A family.</text>
</comment>
<dbReference type="InterPro" id="IPR006016">
    <property type="entry name" value="UspA"/>
</dbReference>
<dbReference type="PRINTS" id="PR01438">
    <property type="entry name" value="UNVRSLSTRESS"/>
</dbReference>
<dbReference type="EMBL" id="CP022540">
    <property type="protein sequence ID" value="ASP20349.1"/>
    <property type="molecule type" value="Genomic_DNA"/>
</dbReference>
<dbReference type="CDD" id="cd00293">
    <property type="entry name" value="USP-like"/>
    <property type="match status" value="1"/>
</dbReference>
<protein>
    <submittedName>
        <fullName evidence="3">Universal stress protein F</fullName>
    </submittedName>
</protein>
<gene>
    <name evidence="3" type="ORF">ANTHELSMS3_01655</name>
</gene>
<organism evidence="3 4">
    <name type="scientific">Antarctobacter heliothermus</name>
    <dbReference type="NCBI Taxonomy" id="74033"/>
    <lineage>
        <taxon>Bacteria</taxon>
        <taxon>Pseudomonadati</taxon>
        <taxon>Pseudomonadota</taxon>
        <taxon>Alphaproteobacteria</taxon>
        <taxon>Rhodobacterales</taxon>
        <taxon>Roseobacteraceae</taxon>
        <taxon>Antarctobacter</taxon>
    </lineage>
</organism>